<comment type="caution">
    <text evidence="1">The sequence shown here is derived from an EMBL/GenBank/DDBJ whole genome shotgun (WGS) entry which is preliminary data.</text>
</comment>
<dbReference type="AlphaFoldDB" id="A0AA39UBR4"/>
<name>A0AA39UBR4_9LECA</name>
<protein>
    <submittedName>
        <fullName evidence="1">Uncharacterized protein</fullName>
    </submittedName>
</protein>
<keyword evidence="2" id="KW-1185">Reference proteome</keyword>
<gene>
    <name evidence="1" type="ORF">JMJ35_003423</name>
</gene>
<dbReference type="Proteomes" id="UP001166286">
    <property type="component" value="Unassembled WGS sequence"/>
</dbReference>
<sequence length="125" mass="13559">MMTARYILTTLTYVSIVLSLPTITLISREFFAGDDAKLWLDTYGPTGCTGISNGGGGAIYHENTTSPVPFTAYSLDRDLEPTEQLDFSGPGCAPFISTAPNAQKQGCYTLETPASCWRLWDHGDP</sequence>
<proteinExistence type="predicted"/>
<evidence type="ECO:0000313" key="2">
    <source>
        <dbReference type="Proteomes" id="UP001166286"/>
    </source>
</evidence>
<evidence type="ECO:0000313" key="1">
    <source>
        <dbReference type="EMBL" id="KAK0513701.1"/>
    </source>
</evidence>
<organism evidence="1 2">
    <name type="scientific">Cladonia borealis</name>
    <dbReference type="NCBI Taxonomy" id="184061"/>
    <lineage>
        <taxon>Eukaryota</taxon>
        <taxon>Fungi</taxon>
        <taxon>Dikarya</taxon>
        <taxon>Ascomycota</taxon>
        <taxon>Pezizomycotina</taxon>
        <taxon>Lecanoromycetes</taxon>
        <taxon>OSLEUM clade</taxon>
        <taxon>Lecanoromycetidae</taxon>
        <taxon>Lecanorales</taxon>
        <taxon>Lecanorineae</taxon>
        <taxon>Cladoniaceae</taxon>
        <taxon>Cladonia</taxon>
    </lineage>
</organism>
<dbReference type="EMBL" id="JAFEKC020000006">
    <property type="protein sequence ID" value="KAK0513701.1"/>
    <property type="molecule type" value="Genomic_DNA"/>
</dbReference>
<reference evidence="1" key="1">
    <citation type="submission" date="2023-03" db="EMBL/GenBank/DDBJ databases">
        <title>Complete genome of Cladonia borealis.</title>
        <authorList>
            <person name="Park H."/>
        </authorList>
    </citation>
    <scope>NUCLEOTIDE SEQUENCE</scope>
    <source>
        <strain evidence="1">ANT050790</strain>
    </source>
</reference>
<accession>A0AA39UBR4</accession>